<protein>
    <submittedName>
        <fullName evidence="8">Uncharacterized protein</fullName>
    </submittedName>
</protein>
<evidence type="ECO:0000256" key="4">
    <source>
        <dbReference type="ARBA" id="ARBA00022989"/>
    </source>
</evidence>
<dbReference type="PIRSF" id="PIRSF015840">
    <property type="entry name" value="DUF284_TM_euk"/>
    <property type="match status" value="1"/>
</dbReference>
<dbReference type="GO" id="GO:0005794">
    <property type="term" value="C:Golgi apparatus"/>
    <property type="evidence" value="ECO:0007669"/>
    <property type="project" value="TreeGrafter"/>
</dbReference>
<keyword evidence="3 7" id="KW-0812">Transmembrane</keyword>
<evidence type="ECO:0000256" key="7">
    <source>
        <dbReference type="SAM" id="Phobius"/>
    </source>
</evidence>
<dbReference type="GO" id="GO:0005886">
    <property type="term" value="C:plasma membrane"/>
    <property type="evidence" value="ECO:0007669"/>
    <property type="project" value="TreeGrafter"/>
</dbReference>
<comment type="similarity">
    <text evidence="2 6">Belongs to the CDC50/LEM3 family.</text>
</comment>
<comment type="subcellular location">
    <subcellularLocation>
        <location evidence="1">Membrane</location>
        <topology evidence="1">Multi-pass membrane protein</topology>
    </subcellularLocation>
</comment>
<dbReference type="Proteomes" id="UP000574390">
    <property type="component" value="Unassembled WGS sequence"/>
</dbReference>
<sequence length="425" mass="46946">MASGNGDEDDEFDRRIARKYAGNSFMQQRLSAWQPLLSPRWVISSFVSFGMVFLALGAALSTVHSSEYRKDYTTSAVDGVAVIEIAIDTDMEAPIYVYYELSNFYQNHRLFIDSRSDAQLANPTAVRPGADPPAECEPATKSAEGKIYYPCGLVARAVFNDSFLMDVRKRNTSEWRRANLNEEAEVIAWQPDLEHRFQNLLPGAPAAAAAGSSVADARIRNDEIFDMWLTYIFPPQICVPTRAWPDGRYEPVFVMSRLDQRGHHVASCDDYSAEGGGGGGARCRFTKVPSGLYGSDPEFPCSAAQGYTRLPNPSGWGVENGHFVSWMRPAGMPTFRKVYGRVDEDLQEGDVVRVTVFDNYPVGSFGGSKSIIVASATSTGGINMYVSSAYIGAGGICLAFAIIFALSNLFLPRKFFDTDYRDWQD</sequence>
<dbReference type="PANTHER" id="PTHR10926:SF0">
    <property type="entry name" value="CDC50, ISOFORM A"/>
    <property type="match status" value="1"/>
</dbReference>
<dbReference type="AlphaFoldDB" id="A0A7J6THX7"/>
<dbReference type="GO" id="GO:0005783">
    <property type="term" value="C:endoplasmic reticulum"/>
    <property type="evidence" value="ECO:0007669"/>
    <property type="project" value="TreeGrafter"/>
</dbReference>
<organism evidence="8 9">
    <name type="scientific">Perkinsus olseni</name>
    <name type="common">Perkinsus atlanticus</name>
    <dbReference type="NCBI Taxonomy" id="32597"/>
    <lineage>
        <taxon>Eukaryota</taxon>
        <taxon>Sar</taxon>
        <taxon>Alveolata</taxon>
        <taxon>Perkinsozoa</taxon>
        <taxon>Perkinsea</taxon>
        <taxon>Perkinsida</taxon>
        <taxon>Perkinsidae</taxon>
        <taxon>Perkinsus</taxon>
    </lineage>
</organism>
<evidence type="ECO:0000256" key="1">
    <source>
        <dbReference type="ARBA" id="ARBA00004141"/>
    </source>
</evidence>
<gene>
    <name evidence="8" type="ORF">FOZ62_026484</name>
</gene>
<comment type="caution">
    <text evidence="8">The sequence shown here is derived from an EMBL/GenBank/DDBJ whole genome shotgun (WGS) entry which is preliminary data.</text>
</comment>
<keyword evidence="5 6" id="KW-0472">Membrane</keyword>
<evidence type="ECO:0000256" key="6">
    <source>
        <dbReference type="PIRNR" id="PIRNR015840"/>
    </source>
</evidence>
<accession>A0A7J6THX7</accession>
<feature type="transmembrane region" description="Helical" evidence="7">
    <location>
        <begin position="41"/>
        <end position="60"/>
    </location>
</feature>
<dbReference type="InterPro" id="IPR005045">
    <property type="entry name" value="CDC50/LEM3_fam"/>
</dbReference>
<evidence type="ECO:0000256" key="2">
    <source>
        <dbReference type="ARBA" id="ARBA00009457"/>
    </source>
</evidence>
<evidence type="ECO:0000256" key="3">
    <source>
        <dbReference type="ARBA" id="ARBA00022692"/>
    </source>
</evidence>
<reference evidence="8 9" key="1">
    <citation type="submission" date="2020-04" db="EMBL/GenBank/DDBJ databases">
        <title>Perkinsus olseni comparative genomics.</title>
        <authorList>
            <person name="Bogema D.R."/>
        </authorList>
    </citation>
    <scope>NUCLEOTIDE SEQUENCE [LARGE SCALE GENOMIC DNA]</scope>
    <source>
        <strain evidence="8">ATCC PRA-205</strain>
    </source>
</reference>
<evidence type="ECO:0000313" key="8">
    <source>
        <dbReference type="EMBL" id="KAF4744511.1"/>
    </source>
</evidence>
<dbReference type="Pfam" id="PF03381">
    <property type="entry name" value="CDC50"/>
    <property type="match status" value="2"/>
</dbReference>
<keyword evidence="4 7" id="KW-1133">Transmembrane helix</keyword>
<proteinExistence type="inferred from homology"/>
<dbReference type="EMBL" id="JABANM010007288">
    <property type="protein sequence ID" value="KAF4744511.1"/>
    <property type="molecule type" value="Genomic_DNA"/>
</dbReference>
<name>A0A7J6THX7_PEROL</name>
<evidence type="ECO:0000256" key="5">
    <source>
        <dbReference type="ARBA" id="ARBA00023136"/>
    </source>
</evidence>
<evidence type="ECO:0000313" key="9">
    <source>
        <dbReference type="Proteomes" id="UP000574390"/>
    </source>
</evidence>
<feature type="transmembrane region" description="Helical" evidence="7">
    <location>
        <begin position="389"/>
        <end position="411"/>
    </location>
</feature>
<dbReference type="PANTHER" id="PTHR10926">
    <property type="entry name" value="CELL CYCLE CONTROL PROTEIN 50"/>
    <property type="match status" value="1"/>
</dbReference>